<dbReference type="OrthoDB" id="4378081at2"/>
<dbReference type="GeneID" id="85487454"/>
<protein>
    <recommendedName>
        <fullName evidence="3">Phage major capsid protein, HK97 family</fullName>
    </recommendedName>
</protein>
<reference evidence="1 2" key="1">
    <citation type="submission" date="2016-10" db="EMBL/GenBank/DDBJ databases">
        <authorList>
            <person name="de Groot N.N."/>
        </authorList>
    </citation>
    <scope>NUCLEOTIDE SEQUENCE [LARGE SCALE GENOMIC DNA]</scope>
    <source>
        <strain evidence="1 2">DSM 44908</strain>
    </source>
</reference>
<dbReference type="RefSeq" id="WP_082895258.1">
    <property type="nucleotide sequence ID" value="NZ_FOJN01000018.1"/>
</dbReference>
<evidence type="ECO:0008006" key="3">
    <source>
        <dbReference type="Google" id="ProtNLM"/>
    </source>
</evidence>
<gene>
    <name evidence="1" type="ORF">SAMN05444374_11812</name>
</gene>
<dbReference type="Proteomes" id="UP000182054">
    <property type="component" value="Unassembled WGS sequence"/>
</dbReference>
<proteinExistence type="predicted"/>
<sequence length="366" mass="39840">MTGNGYSTVGDIHQTADGKDWSSIWSEFQETLKLLNTQRTAVARLFTAKTANSSDFIEQSIGDNEFEEASEFGVPKSVRLSPSLLELGYPFRWFDSRKGWTWRFLAEVESGQLEAIHAAVLEADNRLVFSRVLRALLTKTPKLQRDVNEYNVPVYPLWDGEDDAKPPSYAGKSFAPGHSHYRTTNGAFEGVDLDYLIRNVTEHGYGSDFGSQIVLLAHPDTANVITTFRAGQVAADGGKAANDFIPAANAPAFLSDKVIIGDRAPGSYEGLKVLGSYGEGFIVTSNWVPVGYVVAVASGGQHAPLAFREHKKANLRGLLLIPGDNNAYPLQNSYYTRSFGVGVRHRGAAAVLQVTAGETYTSPTIA</sequence>
<organism evidence="1 2">
    <name type="scientific">Rhodococcoides kroppenstedtii</name>
    <dbReference type="NCBI Taxonomy" id="293050"/>
    <lineage>
        <taxon>Bacteria</taxon>
        <taxon>Bacillati</taxon>
        <taxon>Actinomycetota</taxon>
        <taxon>Actinomycetes</taxon>
        <taxon>Mycobacteriales</taxon>
        <taxon>Nocardiaceae</taxon>
        <taxon>Rhodococcoides</taxon>
    </lineage>
</organism>
<dbReference type="AlphaFoldDB" id="A0A1I0UBW4"/>
<accession>A0A1I0UBW4</accession>
<name>A0A1I0UBW4_9NOCA</name>
<evidence type="ECO:0000313" key="2">
    <source>
        <dbReference type="Proteomes" id="UP000182054"/>
    </source>
</evidence>
<evidence type="ECO:0000313" key="1">
    <source>
        <dbReference type="EMBL" id="SFA61514.1"/>
    </source>
</evidence>
<dbReference type="EMBL" id="FOJN01000018">
    <property type="protein sequence ID" value="SFA61514.1"/>
    <property type="molecule type" value="Genomic_DNA"/>
</dbReference>